<gene>
    <name evidence="2" type="ORF">EX30DRAFT_398975</name>
</gene>
<name>A0A4S2MJ28_9PEZI</name>
<sequence>MSPTTTTNITPLPWPAAELPSELSWNASGSGYVTSGPDSSATFHLRRPLYTAASSSSSCCSCASSLADANEDEDDGSVTVAEYYEDYLVGSCEEPVTASNDGDLVPVLSPTITPPSSNEDEGKGEGDGGAFLDGYEDIPVGSYTEPLNTDDAFPGAPALITASMFSTTATPDNSDPTTADMTPDERRQLVDDLVDKVGRLIGVMESMLQMFQAIRLPD</sequence>
<dbReference type="EMBL" id="ML220165">
    <property type="protein sequence ID" value="TGZ76823.1"/>
    <property type="molecule type" value="Genomic_DNA"/>
</dbReference>
<feature type="region of interest" description="Disordered" evidence="1">
    <location>
        <begin position="109"/>
        <end position="128"/>
    </location>
</feature>
<evidence type="ECO:0000313" key="2">
    <source>
        <dbReference type="EMBL" id="TGZ76823.1"/>
    </source>
</evidence>
<evidence type="ECO:0000313" key="3">
    <source>
        <dbReference type="Proteomes" id="UP000298138"/>
    </source>
</evidence>
<dbReference type="InParanoid" id="A0A4S2MJ28"/>
<dbReference type="AlphaFoldDB" id="A0A4S2MJ28"/>
<proteinExistence type="predicted"/>
<keyword evidence="3" id="KW-1185">Reference proteome</keyword>
<accession>A0A4S2MJ28</accession>
<protein>
    <submittedName>
        <fullName evidence="2">Uncharacterized protein</fullName>
    </submittedName>
</protein>
<dbReference type="Proteomes" id="UP000298138">
    <property type="component" value="Unassembled WGS sequence"/>
</dbReference>
<evidence type="ECO:0000256" key="1">
    <source>
        <dbReference type="SAM" id="MobiDB-lite"/>
    </source>
</evidence>
<organism evidence="2 3">
    <name type="scientific">Ascodesmis nigricans</name>
    <dbReference type="NCBI Taxonomy" id="341454"/>
    <lineage>
        <taxon>Eukaryota</taxon>
        <taxon>Fungi</taxon>
        <taxon>Dikarya</taxon>
        <taxon>Ascomycota</taxon>
        <taxon>Pezizomycotina</taxon>
        <taxon>Pezizomycetes</taxon>
        <taxon>Pezizales</taxon>
        <taxon>Ascodesmidaceae</taxon>
        <taxon>Ascodesmis</taxon>
    </lineage>
</organism>
<reference evidence="2 3" key="1">
    <citation type="submission" date="2019-04" db="EMBL/GenBank/DDBJ databases">
        <title>Comparative genomics and transcriptomics to analyze fruiting body development in filamentous ascomycetes.</title>
        <authorList>
            <consortium name="DOE Joint Genome Institute"/>
            <person name="Lutkenhaus R."/>
            <person name="Traeger S."/>
            <person name="Breuer J."/>
            <person name="Kuo A."/>
            <person name="Lipzen A."/>
            <person name="Pangilinan J."/>
            <person name="Dilworth D."/>
            <person name="Sandor L."/>
            <person name="Poggeler S."/>
            <person name="Barry K."/>
            <person name="Grigoriev I.V."/>
            <person name="Nowrousian M."/>
        </authorList>
    </citation>
    <scope>NUCLEOTIDE SEQUENCE [LARGE SCALE GENOMIC DNA]</scope>
    <source>
        <strain evidence="2 3">CBS 389.68</strain>
    </source>
</reference>